<dbReference type="GO" id="GO:0006635">
    <property type="term" value="P:fatty acid beta-oxidation"/>
    <property type="evidence" value="ECO:0007669"/>
    <property type="project" value="TreeGrafter"/>
</dbReference>
<proteinExistence type="inferred from homology"/>
<name>A0A848IAX2_9BURK</name>
<dbReference type="InterPro" id="IPR018376">
    <property type="entry name" value="Enoyl-CoA_hyd/isom_CS"/>
</dbReference>
<organism evidence="3 4">
    <name type="scientific">Paraburkholderia polaris</name>
    <dbReference type="NCBI Taxonomy" id="2728848"/>
    <lineage>
        <taxon>Bacteria</taxon>
        <taxon>Pseudomonadati</taxon>
        <taxon>Pseudomonadota</taxon>
        <taxon>Betaproteobacteria</taxon>
        <taxon>Burkholderiales</taxon>
        <taxon>Burkholderiaceae</taxon>
        <taxon>Paraburkholderia</taxon>
    </lineage>
</organism>
<dbReference type="PANTHER" id="PTHR11941">
    <property type="entry name" value="ENOYL-COA HYDRATASE-RELATED"/>
    <property type="match status" value="1"/>
</dbReference>
<comment type="similarity">
    <text evidence="1 2">Belongs to the enoyl-CoA hydratase/isomerase family.</text>
</comment>
<dbReference type="RefSeq" id="WP_169484193.1">
    <property type="nucleotide sequence ID" value="NZ_JABBGJ010000004.1"/>
</dbReference>
<dbReference type="Proteomes" id="UP000544134">
    <property type="component" value="Unassembled WGS sequence"/>
</dbReference>
<reference evidence="3 4" key="1">
    <citation type="submission" date="2020-04" db="EMBL/GenBank/DDBJ databases">
        <title>Paraburkholderia sp. RP-4-7 isolated from soil.</title>
        <authorList>
            <person name="Dahal R.H."/>
        </authorList>
    </citation>
    <scope>NUCLEOTIDE SEQUENCE [LARGE SCALE GENOMIC DNA]</scope>
    <source>
        <strain evidence="3 4">RP-4-7</strain>
    </source>
</reference>
<dbReference type="CDD" id="cd06558">
    <property type="entry name" value="crotonase-like"/>
    <property type="match status" value="1"/>
</dbReference>
<sequence length="246" mass="26210">MIIVNIGHVRQLTLNRPARRNALDGTSIDELGQELQQADRDPAVRAIVVSGAPPAFCSGSDLKELSTMSIQEMCDSESETARVARSIAGLSKPVIAAVEGFALGGGFVLAISCDVVVTASNTRWHLPEVPNGWLPPWGLQALLARVGPVRARLLTWAADPIDGTEAHRLGVADYVSQPGLADQQAISLAKRLAELPPDAIASTKRFFEPFVTLDGERLDNLASCHFASNCEGGAAQAIFSKFKVKS</sequence>
<dbReference type="PANTHER" id="PTHR11941:SF54">
    <property type="entry name" value="ENOYL-COA HYDRATASE, MITOCHONDRIAL"/>
    <property type="match status" value="1"/>
</dbReference>
<dbReference type="SUPFAM" id="SSF52096">
    <property type="entry name" value="ClpP/crotonase"/>
    <property type="match status" value="1"/>
</dbReference>
<dbReference type="GO" id="GO:0016853">
    <property type="term" value="F:isomerase activity"/>
    <property type="evidence" value="ECO:0007669"/>
    <property type="project" value="UniProtKB-KW"/>
</dbReference>
<keyword evidence="3" id="KW-0413">Isomerase</keyword>
<evidence type="ECO:0000256" key="1">
    <source>
        <dbReference type="ARBA" id="ARBA00005254"/>
    </source>
</evidence>
<evidence type="ECO:0000313" key="3">
    <source>
        <dbReference type="EMBL" id="NML97188.1"/>
    </source>
</evidence>
<dbReference type="Pfam" id="PF00378">
    <property type="entry name" value="ECH_1"/>
    <property type="match status" value="1"/>
</dbReference>
<keyword evidence="4" id="KW-1185">Reference proteome</keyword>
<comment type="caution">
    <text evidence="3">The sequence shown here is derived from an EMBL/GenBank/DDBJ whole genome shotgun (WGS) entry which is preliminary data.</text>
</comment>
<dbReference type="InterPro" id="IPR029045">
    <property type="entry name" value="ClpP/crotonase-like_dom_sf"/>
</dbReference>
<dbReference type="AlphaFoldDB" id="A0A848IAX2"/>
<dbReference type="EMBL" id="JABBGJ010000004">
    <property type="protein sequence ID" value="NML97188.1"/>
    <property type="molecule type" value="Genomic_DNA"/>
</dbReference>
<gene>
    <name evidence="3" type="ORF">HHL24_04350</name>
</gene>
<evidence type="ECO:0000313" key="4">
    <source>
        <dbReference type="Proteomes" id="UP000544134"/>
    </source>
</evidence>
<dbReference type="PROSITE" id="PS00166">
    <property type="entry name" value="ENOYL_COA_HYDRATASE"/>
    <property type="match status" value="1"/>
</dbReference>
<evidence type="ECO:0000256" key="2">
    <source>
        <dbReference type="RuleBase" id="RU003707"/>
    </source>
</evidence>
<dbReference type="InterPro" id="IPR001753">
    <property type="entry name" value="Enoyl-CoA_hydra/iso"/>
</dbReference>
<protein>
    <submittedName>
        <fullName evidence="3">Enoyl-CoA hydratase/isomerase family protein</fullName>
    </submittedName>
</protein>
<dbReference type="Gene3D" id="3.90.226.10">
    <property type="entry name" value="2-enoyl-CoA Hydratase, Chain A, domain 1"/>
    <property type="match status" value="1"/>
</dbReference>
<accession>A0A848IAX2</accession>